<reference evidence="2" key="1">
    <citation type="submission" date="2021-06" db="EMBL/GenBank/DDBJ databases">
        <authorList>
            <person name="Kallberg Y."/>
            <person name="Tangrot J."/>
            <person name="Rosling A."/>
        </authorList>
    </citation>
    <scope>NUCLEOTIDE SEQUENCE</scope>
    <source>
        <strain evidence="2">FL966</strain>
    </source>
</reference>
<sequence>HQQYLKKHLINIKQTLTVQEYTSKFRNLSKQVEKIYEADKILNFIEGLKLATKAEISYCVSKSLEEEIHLATIFNTMIYNIGKIGHQVLRESKVNNLKINILENIETTPIELDKTKVKKFQGYKK</sequence>
<dbReference type="AlphaFoldDB" id="A0A9N9KDA1"/>
<protein>
    <submittedName>
        <fullName evidence="2">13131_t:CDS:1</fullName>
    </submittedName>
</protein>
<dbReference type="Pfam" id="PF03732">
    <property type="entry name" value="Retrotrans_gag"/>
    <property type="match status" value="1"/>
</dbReference>
<accession>A0A9N9KDA1</accession>
<comment type="caution">
    <text evidence="2">The sequence shown here is derived from an EMBL/GenBank/DDBJ whole genome shotgun (WGS) entry which is preliminary data.</text>
</comment>
<evidence type="ECO:0000313" key="2">
    <source>
        <dbReference type="EMBL" id="CAG8820341.1"/>
    </source>
</evidence>
<dbReference type="OrthoDB" id="10531004at2759"/>
<name>A0A9N9KDA1_9GLOM</name>
<proteinExistence type="predicted"/>
<evidence type="ECO:0000313" key="3">
    <source>
        <dbReference type="Proteomes" id="UP000789759"/>
    </source>
</evidence>
<dbReference type="InterPro" id="IPR005162">
    <property type="entry name" value="Retrotrans_gag_dom"/>
</dbReference>
<keyword evidence="3" id="KW-1185">Reference proteome</keyword>
<evidence type="ECO:0000259" key="1">
    <source>
        <dbReference type="Pfam" id="PF03732"/>
    </source>
</evidence>
<feature type="domain" description="Retrotransposon gag" evidence="1">
    <location>
        <begin position="2"/>
        <end position="49"/>
    </location>
</feature>
<dbReference type="EMBL" id="CAJVQA010049113">
    <property type="protein sequence ID" value="CAG8820341.1"/>
    <property type="molecule type" value="Genomic_DNA"/>
</dbReference>
<organism evidence="2 3">
    <name type="scientific">Cetraspora pellucida</name>
    <dbReference type="NCBI Taxonomy" id="1433469"/>
    <lineage>
        <taxon>Eukaryota</taxon>
        <taxon>Fungi</taxon>
        <taxon>Fungi incertae sedis</taxon>
        <taxon>Mucoromycota</taxon>
        <taxon>Glomeromycotina</taxon>
        <taxon>Glomeromycetes</taxon>
        <taxon>Diversisporales</taxon>
        <taxon>Gigasporaceae</taxon>
        <taxon>Cetraspora</taxon>
    </lineage>
</organism>
<dbReference type="Proteomes" id="UP000789759">
    <property type="component" value="Unassembled WGS sequence"/>
</dbReference>
<gene>
    <name evidence="2" type="ORF">CPELLU_LOCUS19629</name>
</gene>
<feature type="non-terminal residue" evidence="2">
    <location>
        <position position="1"/>
    </location>
</feature>